<proteinExistence type="predicted"/>
<reference evidence="1 2" key="1">
    <citation type="submission" date="2020-07" db="EMBL/GenBank/DDBJ databases">
        <title>Sequencing the genomes of 1000 actinobacteria strains.</title>
        <authorList>
            <person name="Klenk H.-P."/>
        </authorList>
    </citation>
    <scope>NUCLEOTIDE SEQUENCE [LARGE SCALE GENOMIC DNA]</scope>
    <source>
        <strain evidence="1 2">DSM 102047</strain>
    </source>
</reference>
<evidence type="ECO:0000313" key="1">
    <source>
        <dbReference type="EMBL" id="NYE95374.1"/>
    </source>
</evidence>
<dbReference type="RefSeq" id="WP_246279455.1">
    <property type="nucleotide sequence ID" value="NZ_JACBYQ010000001.1"/>
</dbReference>
<sequence>MHLAHGRFRTQPRRGNVVGHRVTFHPEEVQLVNGVRVTTPQRSWLDLAASLSLHDLVIAADHLICAHGPEFPFPREGICSPQNLRTTTSRHPGRRGVKTARLALDLMRIGADSPPETKMRLLLIEAGLPEPELNLALRNESGTAVVWPDAGYRNAKIALQYDGAHHGTAEQYQRDIRRALETERLGWQEIRIGAQDLEGDHPAVLDKVRRALNRSLPPPIPSRVHT</sequence>
<dbReference type="Proteomes" id="UP000521748">
    <property type="component" value="Unassembled WGS sequence"/>
</dbReference>
<dbReference type="AlphaFoldDB" id="A0A7Y9S6C5"/>
<dbReference type="SUPFAM" id="SSF52980">
    <property type="entry name" value="Restriction endonuclease-like"/>
    <property type="match status" value="1"/>
</dbReference>
<evidence type="ECO:0008006" key="3">
    <source>
        <dbReference type="Google" id="ProtNLM"/>
    </source>
</evidence>
<keyword evidence="2" id="KW-1185">Reference proteome</keyword>
<dbReference type="Gene3D" id="3.40.960.10">
    <property type="entry name" value="VSR Endonuclease"/>
    <property type="match status" value="1"/>
</dbReference>
<accession>A0A7Y9S6C5</accession>
<dbReference type="EMBL" id="JACBYQ010000001">
    <property type="protein sequence ID" value="NYE95374.1"/>
    <property type="molecule type" value="Genomic_DNA"/>
</dbReference>
<organism evidence="1 2">
    <name type="scientific">Psychromicrobium silvestre</name>
    <dbReference type="NCBI Taxonomy" id="1645614"/>
    <lineage>
        <taxon>Bacteria</taxon>
        <taxon>Bacillati</taxon>
        <taxon>Actinomycetota</taxon>
        <taxon>Actinomycetes</taxon>
        <taxon>Micrococcales</taxon>
        <taxon>Micrococcaceae</taxon>
        <taxon>Psychromicrobium</taxon>
    </lineage>
</organism>
<evidence type="ECO:0000313" key="2">
    <source>
        <dbReference type="Proteomes" id="UP000521748"/>
    </source>
</evidence>
<comment type="caution">
    <text evidence="1">The sequence shown here is derived from an EMBL/GenBank/DDBJ whole genome shotgun (WGS) entry which is preliminary data.</text>
</comment>
<protein>
    <recommendedName>
        <fullName evidence="3">DUF559 domain-containing protein</fullName>
    </recommendedName>
</protein>
<name>A0A7Y9S6C5_9MICC</name>
<gene>
    <name evidence="1" type="ORF">FHU41_001595</name>
</gene>
<dbReference type="InterPro" id="IPR011335">
    <property type="entry name" value="Restrct_endonuc-II-like"/>
</dbReference>